<evidence type="ECO:0000313" key="1">
    <source>
        <dbReference type="EMBL" id="KAB1205815.1"/>
    </source>
</evidence>
<gene>
    <name evidence="1" type="ORF">CJ030_MR7G028000</name>
</gene>
<keyword evidence="2" id="KW-1185">Reference proteome</keyword>
<name>A0A6A1UZJ8_9ROSI</name>
<sequence>MMTLERRMEYLRGQPVAKKRLVTFSDFDHLLYEEHSLYQLFEYQGFLHQLSWTEGFCVDTLVQDFFCALVSVDRAPEVQLEFLIQRDVMIGNGETCKEVMSAVKKFTLSRSKGQEGARRAVVAVEEVAQASTDIRPTRSEAPLEMGEPAVPPPWVAQLFEDLDNRVGPTVKTALQPLQEQVDKLSKDV</sequence>
<accession>A0A6A1UZJ8</accession>
<organism evidence="1 2">
    <name type="scientific">Morella rubra</name>
    <name type="common">Chinese bayberry</name>
    <dbReference type="NCBI Taxonomy" id="262757"/>
    <lineage>
        <taxon>Eukaryota</taxon>
        <taxon>Viridiplantae</taxon>
        <taxon>Streptophyta</taxon>
        <taxon>Embryophyta</taxon>
        <taxon>Tracheophyta</taxon>
        <taxon>Spermatophyta</taxon>
        <taxon>Magnoliopsida</taxon>
        <taxon>eudicotyledons</taxon>
        <taxon>Gunneridae</taxon>
        <taxon>Pentapetalae</taxon>
        <taxon>rosids</taxon>
        <taxon>fabids</taxon>
        <taxon>Fagales</taxon>
        <taxon>Myricaceae</taxon>
        <taxon>Morella</taxon>
    </lineage>
</organism>
<proteinExistence type="predicted"/>
<dbReference type="EMBL" id="RXIC02000025">
    <property type="protein sequence ID" value="KAB1205815.1"/>
    <property type="molecule type" value="Genomic_DNA"/>
</dbReference>
<reference evidence="1 2" key="1">
    <citation type="journal article" date="2019" name="Plant Biotechnol. J.">
        <title>The red bayberry genome and genetic basis of sex determination.</title>
        <authorList>
            <person name="Jia H.M."/>
            <person name="Jia H.J."/>
            <person name="Cai Q.L."/>
            <person name="Wang Y."/>
            <person name="Zhao H.B."/>
            <person name="Yang W.F."/>
            <person name="Wang G.Y."/>
            <person name="Li Y.H."/>
            <person name="Zhan D.L."/>
            <person name="Shen Y.T."/>
            <person name="Niu Q.F."/>
            <person name="Chang L."/>
            <person name="Qiu J."/>
            <person name="Zhao L."/>
            <person name="Xie H.B."/>
            <person name="Fu W.Y."/>
            <person name="Jin J."/>
            <person name="Li X.W."/>
            <person name="Jiao Y."/>
            <person name="Zhou C.C."/>
            <person name="Tu T."/>
            <person name="Chai C.Y."/>
            <person name="Gao J.L."/>
            <person name="Fan L.J."/>
            <person name="van de Weg E."/>
            <person name="Wang J.Y."/>
            <person name="Gao Z.S."/>
        </authorList>
    </citation>
    <scope>NUCLEOTIDE SEQUENCE [LARGE SCALE GENOMIC DNA]</scope>
    <source>
        <tissue evidence="1">Leaves</tissue>
    </source>
</reference>
<protein>
    <submittedName>
        <fullName evidence="1">Uncharacterized protein</fullName>
    </submittedName>
</protein>
<dbReference type="AlphaFoldDB" id="A0A6A1UZJ8"/>
<dbReference type="Proteomes" id="UP000516437">
    <property type="component" value="Chromosome 7"/>
</dbReference>
<comment type="caution">
    <text evidence="1">The sequence shown here is derived from an EMBL/GenBank/DDBJ whole genome shotgun (WGS) entry which is preliminary data.</text>
</comment>
<evidence type="ECO:0000313" key="2">
    <source>
        <dbReference type="Proteomes" id="UP000516437"/>
    </source>
</evidence>